<evidence type="ECO:0000313" key="2">
    <source>
        <dbReference type="EMBL" id="GIY44412.1"/>
    </source>
</evidence>
<dbReference type="Proteomes" id="UP001054837">
    <property type="component" value="Unassembled WGS sequence"/>
</dbReference>
<gene>
    <name evidence="2" type="ORF">CDAR_249251</name>
</gene>
<dbReference type="EMBL" id="BPLQ01009514">
    <property type="protein sequence ID" value="GIY44412.1"/>
    <property type="molecule type" value="Genomic_DNA"/>
</dbReference>
<keyword evidence="1" id="KW-0472">Membrane</keyword>
<accession>A0AAV4THZ2</accession>
<name>A0AAV4THZ2_9ARAC</name>
<comment type="caution">
    <text evidence="2">The sequence shown here is derived from an EMBL/GenBank/DDBJ whole genome shotgun (WGS) entry which is preliminary data.</text>
</comment>
<feature type="transmembrane region" description="Helical" evidence="1">
    <location>
        <begin position="74"/>
        <end position="99"/>
    </location>
</feature>
<protein>
    <submittedName>
        <fullName evidence="2">Uncharacterized protein</fullName>
    </submittedName>
</protein>
<organism evidence="2 3">
    <name type="scientific">Caerostris darwini</name>
    <dbReference type="NCBI Taxonomy" id="1538125"/>
    <lineage>
        <taxon>Eukaryota</taxon>
        <taxon>Metazoa</taxon>
        <taxon>Ecdysozoa</taxon>
        <taxon>Arthropoda</taxon>
        <taxon>Chelicerata</taxon>
        <taxon>Arachnida</taxon>
        <taxon>Araneae</taxon>
        <taxon>Araneomorphae</taxon>
        <taxon>Entelegynae</taxon>
        <taxon>Araneoidea</taxon>
        <taxon>Araneidae</taxon>
        <taxon>Caerostris</taxon>
    </lineage>
</organism>
<evidence type="ECO:0000313" key="3">
    <source>
        <dbReference type="Proteomes" id="UP001054837"/>
    </source>
</evidence>
<keyword evidence="1" id="KW-0812">Transmembrane</keyword>
<keyword evidence="1" id="KW-1133">Transmembrane helix</keyword>
<dbReference type="AlphaFoldDB" id="A0AAV4THZ2"/>
<sequence>MNGTLPDDQLLTGKEFVLPPAEDRPSATLDRNLQNPNLVDFRITLSSKSQMYFSSNSHIIQRKLYLNLPNNPVLALNSVAFVMCFVFLAIGIISCVFLCRILRDENGGNQIPAENTISPDPETTLGNSSEAEPVFVYFENNKDDNGIATVLIHDENIPQVDSQNESVPVE</sequence>
<evidence type="ECO:0000256" key="1">
    <source>
        <dbReference type="SAM" id="Phobius"/>
    </source>
</evidence>
<keyword evidence="3" id="KW-1185">Reference proteome</keyword>
<proteinExistence type="predicted"/>
<reference evidence="2 3" key="1">
    <citation type="submission" date="2021-06" db="EMBL/GenBank/DDBJ databases">
        <title>Caerostris darwini draft genome.</title>
        <authorList>
            <person name="Kono N."/>
            <person name="Arakawa K."/>
        </authorList>
    </citation>
    <scope>NUCLEOTIDE SEQUENCE [LARGE SCALE GENOMIC DNA]</scope>
</reference>